<evidence type="ECO:0000259" key="2">
    <source>
        <dbReference type="Pfam" id="PF01757"/>
    </source>
</evidence>
<dbReference type="InterPro" id="IPR002656">
    <property type="entry name" value="Acyl_transf_3_dom"/>
</dbReference>
<sequence>MTTSLDHLARGRDNNLNLIRIVAAAMVLVSHSFVIASGNPHAEPWDAVLGRSPGGMAVDIFFVISGFLVTGSLVKQASIWPYLMARAVRIYPGLWVALLLTVLVVGWCATSASPAAFFTDPQTWRYLLRNGTMVLGAEAVLPGAFEAQPFAGVVNGSLWTLRHELRLYLLLALAWWLLQRWAPARALARLRWLVTLAAVGLSALALWQLGASDRSDLVRMGGMFFTGAALHAWRHQVQLGGPRGLLIVAVALLAMVAGAAVSPRVFEPVYRLAMPLVVCWMAFVPAGPWRAWNRLGDYSYGVYIYAFPVQQLCLLAWPGLGPWGLTGVAGVITLALAVASWHAVESPALAWLHRRRQRRQAAAAAALSAAG</sequence>
<feature type="transmembrane region" description="Helical" evidence="1">
    <location>
        <begin position="323"/>
        <end position="344"/>
    </location>
</feature>
<feature type="transmembrane region" description="Helical" evidence="1">
    <location>
        <begin position="245"/>
        <end position="263"/>
    </location>
</feature>
<comment type="caution">
    <text evidence="3">The sequence shown here is derived from an EMBL/GenBank/DDBJ whole genome shotgun (WGS) entry which is preliminary data.</text>
</comment>
<gene>
    <name evidence="3" type="ORF">AACH00_18650</name>
</gene>
<proteinExistence type="predicted"/>
<keyword evidence="1" id="KW-0812">Transmembrane</keyword>
<dbReference type="RefSeq" id="WP_341400691.1">
    <property type="nucleotide sequence ID" value="NZ_JBBUTI010000016.1"/>
</dbReference>
<feature type="transmembrane region" description="Helical" evidence="1">
    <location>
        <begin position="217"/>
        <end position="233"/>
    </location>
</feature>
<name>A0ABU9CB05_9BURK</name>
<feature type="transmembrane region" description="Helical" evidence="1">
    <location>
        <begin position="190"/>
        <end position="211"/>
    </location>
</feature>
<dbReference type="Pfam" id="PF01757">
    <property type="entry name" value="Acyl_transf_3"/>
    <property type="match status" value="1"/>
</dbReference>
<dbReference type="EC" id="2.3.-.-" evidence="3"/>
<protein>
    <submittedName>
        <fullName evidence="3">Acyltransferase</fullName>
        <ecNumber evidence="3">2.3.-.-</ecNumber>
    </submittedName>
</protein>
<dbReference type="EMBL" id="JBBUTI010000016">
    <property type="protein sequence ID" value="MEK8048380.1"/>
    <property type="molecule type" value="Genomic_DNA"/>
</dbReference>
<organism evidence="3 4">
    <name type="scientific">Ideonella margarita</name>
    <dbReference type="NCBI Taxonomy" id="2984191"/>
    <lineage>
        <taxon>Bacteria</taxon>
        <taxon>Pseudomonadati</taxon>
        <taxon>Pseudomonadota</taxon>
        <taxon>Betaproteobacteria</taxon>
        <taxon>Burkholderiales</taxon>
        <taxon>Sphaerotilaceae</taxon>
        <taxon>Ideonella</taxon>
    </lineage>
</organism>
<keyword evidence="1" id="KW-0472">Membrane</keyword>
<evidence type="ECO:0000313" key="4">
    <source>
        <dbReference type="Proteomes" id="UP001379945"/>
    </source>
</evidence>
<evidence type="ECO:0000256" key="1">
    <source>
        <dbReference type="SAM" id="Phobius"/>
    </source>
</evidence>
<dbReference type="Proteomes" id="UP001379945">
    <property type="component" value="Unassembled WGS sequence"/>
</dbReference>
<feature type="transmembrane region" description="Helical" evidence="1">
    <location>
        <begin position="269"/>
        <end position="286"/>
    </location>
</feature>
<feature type="transmembrane region" description="Helical" evidence="1">
    <location>
        <begin position="94"/>
        <end position="118"/>
    </location>
</feature>
<keyword evidence="3" id="KW-0808">Transferase</keyword>
<feature type="transmembrane region" description="Helical" evidence="1">
    <location>
        <begin position="56"/>
        <end position="74"/>
    </location>
</feature>
<feature type="transmembrane region" description="Helical" evidence="1">
    <location>
        <begin position="298"/>
        <end position="317"/>
    </location>
</feature>
<keyword evidence="1" id="KW-1133">Transmembrane helix</keyword>
<keyword evidence="4" id="KW-1185">Reference proteome</keyword>
<dbReference type="InterPro" id="IPR050879">
    <property type="entry name" value="Acyltransferase_3"/>
</dbReference>
<keyword evidence="3" id="KW-0012">Acyltransferase</keyword>
<feature type="domain" description="Acyltransferase 3" evidence="2">
    <location>
        <begin position="14"/>
        <end position="340"/>
    </location>
</feature>
<reference evidence="3 4" key="1">
    <citation type="submission" date="2024-04" db="EMBL/GenBank/DDBJ databases">
        <title>Novel species of the genus Ideonella isolated from streams.</title>
        <authorList>
            <person name="Lu H."/>
        </authorList>
    </citation>
    <scope>NUCLEOTIDE SEQUENCE [LARGE SCALE GENOMIC DNA]</scope>
    <source>
        <strain evidence="3 4">LYT19W</strain>
    </source>
</reference>
<dbReference type="GO" id="GO:0016746">
    <property type="term" value="F:acyltransferase activity"/>
    <property type="evidence" value="ECO:0007669"/>
    <property type="project" value="UniProtKB-KW"/>
</dbReference>
<feature type="transmembrane region" description="Helical" evidence="1">
    <location>
        <begin position="165"/>
        <end position="183"/>
    </location>
</feature>
<feature type="transmembrane region" description="Helical" evidence="1">
    <location>
        <begin position="18"/>
        <end position="36"/>
    </location>
</feature>
<dbReference type="PANTHER" id="PTHR23028">
    <property type="entry name" value="ACETYLTRANSFERASE"/>
    <property type="match status" value="1"/>
</dbReference>
<dbReference type="PANTHER" id="PTHR23028:SF53">
    <property type="entry name" value="ACYL_TRANSF_3 DOMAIN-CONTAINING PROTEIN"/>
    <property type="match status" value="1"/>
</dbReference>
<evidence type="ECO:0000313" key="3">
    <source>
        <dbReference type="EMBL" id="MEK8048380.1"/>
    </source>
</evidence>
<accession>A0ABU9CB05</accession>